<evidence type="ECO:0000313" key="7">
    <source>
        <dbReference type="EMBL" id="CAK91115.1"/>
    </source>
</evidence>
<keyword evidence="3" id="KW-0418">Kinase</keyword>
<dbReference type="STRING" id="5888.A0CNZ6"/>
<dbReference type="GO" id="GO:0005776">
    <property type="term" value="C:autophagosome"/>
    <property type="evidence" value="ECO:0000318"/>
    <property type="project" value="GO_Central"/>
</dbReference>
<evidence type="ECO:0000256" key="2">
    <source>
        <dbReference type="ARBA" id="ARBA00022741"/>
    </source>
</evidence>
<dbReference type="eggNOG" id="KOG0595">
    <property type="taxonomic scope" value="Eukaryota"/>
</dbReference>
<dbReference type="GO" id="GO:0000045">
    <property type="term" value="P:autophagosome assembly"/>
    <property type="evidence" value="ECO:0000318"/>
    <property type="project" value="GO_Central"/>
</dbReference>
<dbReference type="InterPro" id="IPR008271">
    <property type="entry name" value="Ser/Thr_kinase_AS"/>
</dbReference>
<dbReference type="Pfam" id="PF00069">
    <property type="entry name" value="Pkinase"/>
    <property type="match status" value="1"/>
</dbReference>
<dbReference type="KEGG" id="ptm:GSPATT00038782001"/>
<reference evidence="6 8" key="1">
    <citation type="journal article" date="2006" name="Nature">
        <title>Global trends of whole-genome duplications revealed by the ciliate Paramecium tetraurelia.</title>
        <authorList>
            <consortium name="Genoscope"/>
            <person name="Aury J.-M."/>
            <person name="Jaillon O."/>
            <person name="Duret L."/>
            <person name="Noel B."/>
            <person name="Jubin C."/>
            <person name="Porcel B.M."/>
            <person name="Segurens B."/>
            <person name="Daubin V."/>
            <person name="Anthouard V."/>
            <person name="Aiach N."/>
            <person name="Arnaiz O."/>
            <person name="Billaut A."/>
            <person name="Beisson J."/>
            <person name="Blanc I."/>
            <person name="Bouhouche K."/>
            <person name="Camara F."/>
            <person name="Duharcourt S."/>
            <person name="Guigo R."/>
            <person name="Gogendeau D."/>
            <person name="Katinka M."/>
            <person name="Keller A.-M."/>
            <person name="Kissmehl R."/>
            <person name="Klotz C."/>
            <person name="Koll F."/>
            <person name="Le Moue A."/>
            <person name="Lepere C."/>
            <person name="Malinsky S."/>
            <person name="Nowacki M."/>
            <person name="Nowak J.K."/>
            <person name="Plattner H."/>
            <person name="Poulain J."/>
            <person name="Ruiz F."/>
            <person name="Serrano V."/>
            <person name="Zagulski M."/>
            <person name="Dessen P."/>
            <person name="Betermier M."/>
            <person name="Weissenbach J."/>
            <person name="Scarpelli C."/>
            <person name="Schachter V."/>
            <person name="Sperling L."/>
            <person name="Meyer E."/>
            <person name="Cohen J."/>
            <person name="Wincker P."/>
        </authorList>
    </citation>
    <scope>NUCLEOTIDE SEQUENCE [LARGE SCALE GENOMIC DNA]</scope>
    <source>
        <strain evidence="6 8">Stock d4-2</strain>
    </source>
</reference>
<dbReference type="EMBL" id="CT868126">
    <property type="protein sequence ID" value="CAK72513.1"/>
    <property type="molecule type" value="Genomic_DNA"/>
</dbReference>
<dbReference type="InterPro" id="IPR045269">
    <property type="entry name" value="Atg1-like"/>
</dbReference>
<protein>
    <submittedName>
        <fullName evidence="6">Chromosome undetermined scaffold_226, whole genome shotgun sequence</fullName>
    </submittedName>
    <submittedName>
        <fullName evidence="7">Chromosome undetermined scaffold_80, whole genome shotgun sequence</fullName>
    </submittedName>
</protein>
<dbReference type="GeneID" id="5025694"/>
<dbReference type="KEGG" id="ptm:GSPATT00023843001"/>
<dbReference type="PROSITE" id="PS50011">
    <property type="entry name" value="PROTEIN_KINASE_DOM"/>
    <property type="match status" value="1"/>
</dbReference>
<accession>A0CNZ6</accession>
<dbReference type="RefSeq" id="XP_001458512.1">
    <property type="nucleotide sequence ID" value="XM_001458475.1"/>
</dbReference>
<dbReference type="InParanoid" id="A0CNZ6"/>
<dbReference type="InterPro" id="IPR000719">
    <property type="entry name" value="Prot_kinase_dom"/>
</dbReference>
<keyword evidence="4" id="KW-0067">ATP-binding</keyword>
<feature type="domain" description="Protein kinase" evidence="5">
    <location>
        <begin position="18"/>
        <end position="281"/>
    </location>
</feature>
<dbReference type="AlphaFoldDB" id="A0CNZ6"/>
<dbReference type="PANTHER" id="PTHR24348:SF22">
    <property type="entry name" value="NON-SPECIFIC SERINE_THREONINE PROTEIN KINASE"/>
    <property type="match status" value="1"/>
</dbReference>
<keyword evidence="8" id="KW-1185">Reference proteome</keyword>
<name>A0CNZ6_PARTE</name>
<organism evidence="6 8">
    <name type="scientific">Paramecium tetraurelia</name>
    <dbReference type="NCBI Taxonomy" id="5888"/>
    <lineage>
        <taxon>Eukaryota</taxon>
        <taxon>Sar</taxon>
        <taxon>Alveolata</taxon>
        <taxon>Ciliophora</taxon>
        <taxon>Intramacronucleata</taxon>
        <taxon>Oligohymenophorea</taxon>
        <taxon>Peniculida</taxon>
        <taxon>Parameciidae</taxon>
        <taxon>Paramecium</taxon>
    </lineage>
</organism>
<sequence>MDCEQNDNIILLEEKYEIDRNKQIGRGSYGVVYECRDRTKPNSDQKLCAKITQILQHDKKQSREFEVMSKIKTVAIGNPNIIQVIDVLVHEEKIVIIQERCQCDLECLIKQKRKDKKRFTPKEALEIIKQLSYGYKVLIAENIIHRDLKPGNILFLNDTYKIADFGFAREAHPYGDHTKLGTPGYYSPQVVWSSSYTNQADIFSLGVIFYKLIFDNIPFQVGDDKIIKNSLFNLKNNPIRVSRDLPEFQADDSIPELIERMLLYYEEDRISWSQFFQHKLIVQSYASQPTNFPQRMLTPDTDIEQEPVKEKTSSIKHNIQVFDNAKFLPQISKSIQEACEQNVFQAPNLFQSQQQQYTIMLCQHYEIGILIAYVEYEVYQNKNYLISITHYQYLFLRRILCNLAFIFLNSAKNGQLPFINFKQECEKFFTAQQVVVIFNFKTLKKEFQANKLPYNDEKLDIQNQDKFIEDLKQFMKQPGLKYNSKNIYYFRYQRLLGQYIHYISQQKQATKPYIRLFWKLSKSMTIQVQQLII</sequence>
<reference evidence="6" key="2">
    <citation type="submission" date="2006-03" db="EMBL/GenBank/DDBJ databases">
        <authorList>
            <consortium name="Genoscope"/>
        </authorList>
    </citation>
    <scope>NUCLEOTIDE SEQUENCE</scope>
    <source>
        <strain evidence="6">Stock d4-2</strain>
    </source>
</reference>
<dbReference type="Proteomes" id="UP000000600">
    <property type="component" value="Unassembled WGS sequence"/>
</dbReference>
<dbReference type="PANTHER" id="PTHR24348">
    <property type="entry name" value="SERINE/THREONINE-PROTEIN KINASE UNC-51-RELATED"/>
    <property type="match status" value="1"/>
</dbReference>
<dbReference type="GO" id="GO:0005829">
    <property type="term" value="C:cytosol"/>
    <property type="evidence" value="ECO:0000318"/>
    <property type="project" value="GO_Central"/>
</dbReference>
<evidence type="ECO:0000256" key="3">
    <source>
        <dbReference type="ARBA" id="ARBA00022777"/>
    </source>
</evidence>
<dbReference type="RefSeq" id="XP_001439910.1">
    <property type="nucleotide sequence ID" value="XM_001439873.1"/>
</dbReference>
<dbReference type="HOGENOM" id="CLU_511410_0_0_1"/>
<dbReference type="OMA" id="SDQKLCA"/>
<evidence type="ECO:0000313" key="8">
    <source>
        <dbReference type="Proteomes" id="UP000000600"/>
    </source>
</evidence>
<dbReference type="GO" id="GO:0016020">
    <property type="term" value="C:membrane"/>
    <property type="evidence" value="ECO:0000318"/>
    <property type="project" value="GO_Central"/>
</dbReference>
<evidence type="ECO:0000259" key="5">
    <source>
        <dbReference type="PROSITE" id="PS50011"/>
    </source>
</evidence>
<dbReference type="InterPro" id="IPR011009">
    <property type="entry name" value="Kinase-like_dom_sf"/>
</dbReference>
<dbReference type="SMART" id="SM00220">
    <property type="entry name" value="S_TKc"/>
    <property type="match status" value="1"/>
</dbReference>
<dbReference type="GO" id="GO:0004674">
    <property type="term" value="F:protein serine/threonine kinase activity"/>
    <property type="evidence" value="ECO:0000318"/>
    <property type="project" value="GO_Central"/>
</dbReference>
<dbReference type="GO" id="GO:0005737">
    <property type="term" value="C:cytoplasm"/>
    <property type="evidence" value="ECO:0000318"/>
    <property type="project" value="GO_Central"/>
</dbReference>
<gene>
    <name evidence="7" type="ORF">GSPATT00023843001</name>
    <name evidence="6" type="ORF">GSPATT00038782001</name>
</gene>
<dbReference type="SUPFAM" id="SSF56112">
    <property type="entry name" value="Protein kinase-like (PK-like)"/>
    <property type="match status" value="1"/>
</dbReference>
<dbReference type="GeneID" id="5044297"/>
<evidence type="ECO:0000256" key="4">
    <source>
        <dbReference type="ARBA" id="ARBA00022840"/>
    </source>
</evidence>
<keyword evidence="1" id="KW-0808">Transferase</keyword>
<dbReference type="GO" id="GO:0005524">
    <property type="term" value="F:ATP binding"/>
    <property type="evidence" value="ECO:0007669"/>
    <property type="project" value="UniProtKB-KW"/>
</dbReference>
<dbReference type="GO" id="GO:0000407">
    <property type="term" value="C:phagophore assembly site"/>
    <property type="evidence" value="ECO:0000318"/>
    <property type="project" value="GO_Central"/>
</dbReference>
<keyword evidence="2" id="KW-0547">Nucleotide-binding</keyword>
<dbReference type="GO" id="GO:0010506">
    <property type="term" value="P:regulation of autophagy"/>
    <property type="evidence" value="ECO:0000318"/>
    <property type="project" value="GO_Central"/>
</dbReference>
<dbReference type="EMBL" id="CT868661">
    <property type="protein sequence ID" value="CAK91115.1"/>
    <property type="molecule type" value="Genomic_DNA"/>
</dbReference>
<dbReference type="Gene3D" id="1.10.510.10">
    <property type="entry name" value="Transferase(Phosphotransferase) domain 1"/>
    <property type="match status" value="1"/>
</dbReference>
<proteinExistence type="predicted"/>
<dbReference type="PROSITE" id="PS00108">
    <property type="entry name" value="PROTEIN_KINASE_ST"/>
    <property type="match status" value="1"/>
</dbReference>
<evidence type="ECO:0000256" key="1">
    <source>
        <dbReference type="ARBA" id="ARBA00022679"/>
    </source>
</evidence>
<evidence type="ECO:0000313" key="6">
    <source>
        <dbReference type="EMBL" id="CAK72513.1"/>
    </source>
</evidence>
<dbReference type="CDD" id="cd00180">
    <property type="entry name" value="PKc"/>
    <property type="match status" value="1"/>
</dbReference>
<dbReference type="OrthoDB" id="5337378at2759"/>